<dbReference type="RefSeq" id="WP_034874497.1">
    <property type="nucleotide sequence ID" value="NZ_JOKG01000002.1"/>
</dbReference>
<sequence length="141" mass="16318">MRFSNLKQKAVDFFSEASFVGRIHNEAEYEQALELMDELIEDYDKYLPLIEVLSVSIEKWEDESEQFSEFNKRIENLDDGVAILRTIMDQYQLKADDLKNELGSKSLVSMILSGSRNLTRDHIQALSQRFKISPSVFFNGA</sequence>
<dbReference type="PANTHER" id="PTHR40455:SF1">
    <property type="entry name" value="ANTITOXIN HIGA"/>
    <property type="match status" value="1"/>
</dbReference>
<dbReference type="AlphaFoldDB" id="A0A081N7Y8"/>
<dbReference type="GO" id="GO:0001046">
    <property type="term" value="F:core promoter sequence-specific DNA binding"/>
    <property type="evidence" value="ECO:0007669"/>
    <property type="project" value="TreeGrafter"/>
</dbReference>
<keyword evidence="3" id="KW-1185">Reference proteome</keyword>
<organism evidence="2 3">
    <name type="scientific">Endozoicomonas montiporae</name>
    <dbReference type="NCBI Taxonomy" id="1027273"/>
    <lineage>
        <taxon>Bacteria</taxon>
        <taxon>Pseudomonadati</taxon>
        <taxon>Pseudomonadota</taxon>
        <taxon>Gammaproteobacteria</taxon>
        <taxon>Oceanospirillales</taxon>
        <taxon>Endozoicomonadaceae</taxon>
        <taxon>Endozoicomonas</taxon>
    </lineage>
</organism>
<protein>
    <submittedName>
        <fullName evidence="2">Transcriptional regulator</fullName>
    </submittedName>
</protein>
<proteinExistence type="predicted"/>
<name>A0A081N7Y8_9GAMM</name>
<accession>A0A081N7Y8</accession>
<dbReference type="PANTHER" id="PTHR40455">
    <property type="entry name" value="ANTITOXIN HIGA"/>
    <property type="match status" value="1"/>
</dbReference>
<dbReference type="InterPro" id="IPR001387">
    <property type="entry name" value="Cro/C1-type_HTH"/>
</dbReference>
<evidence type="ECO:0000313" key="3">
    <source>
        <dbReference type="Proteomes" id="UP000028006"/>
    </source>
</evidence>
<dbReference type="InterPro" id="IPR039060">
    <property type="entry name" value="Antitox_HigA"/>
</dbReference>
<comment type="caution">
    <text evidence="2">The sequence shown here is derived from an EMBL/GenBank/DDBJ whole genome shotgun (WGS) entry which is preliminary data.</text>
</comment>
<reference evidence="2 3" key="1">
    <citation type="submission" date="2014-06" db="EMBL/GenBank/DDBJ databases">
        <title>Whole Genome Sequences of Three Symbiotic Endozoicomonas Bacteria.</title>
        <authorList>
            <person name="Neave M.J."/>
            <person name="Apprill A."/>
            <person name="Voolstra C.R."/>
        </authorList>
    </citation>
    <scope>NUCLEOTIDE SEQUENCE [LARGE SCALE GENOMIC DNA]</scope>
    <source>
        <strain evidence="2 3">LMG 24815</strain>
    </source>
</reference>
<dbReference type="EMBL" id="JOKG01000002">
    <property type="protein sequence ID" value="KEQ14561.1"/>
    <property type="molecule type" value="Genomic_DNA"/>
</dbReference>
<gene>
    <name evidence="2" type="ORF">GZ77_09530</name>
</gene>
<evidence type="ECO:0000313" key="2">
    <source>
        <dbReference type="EMBL" id="KEQ14561.1"/>
    </source>
</evidence>
<evidence type="ECO:0000259" key="1">
    <source>
        <dbReference type="PROSITE" id="PS50943"/>
    </source>
</evidence>
<dbReference type="Proteomes" id="UP000028006">
    <property type="component" value="Unassembled WGS sequence"/>
</dbReference>
<feature type="domain" description="HTH cro/C1-type" evidence="1">
    <location>
        <begin position="104"/>
        <end position="137"/>
    </location>
</feature>
<dbReference type="PROSITE" id="PS50943">
    <property type="entry name" value="HTH_CROC1"/>
    <property type="match status" value="1"/>
</dbReference>
<dbReference type="eggNOG" id="COG5499">
    <property type="taxonomic scope" value="Bacteria"/>
</dbReference>
<dbReference type="GO" id="GO:0006355">
    <property type="term" value="P:regulation of DNA-templated transcription"/>
    <property type="evidence" value="ECO:0007669"/>
    <property type="project" value="InterPro"/>
</dbReference>